<feature type="transmembrane region" description="Helical" evidence="7">
    <location>
        <begin position="12"/>
        <end position="34"/>
    </location>
</feature>
<dbReference type="PANTHER" id="PTHR40074:SF2">
    <property type="entry name" value="O-ACETYLTRANSFERASE WECH"/>
    <property type="match status" value="1"/>
</dbReference>
<comment type="subcellular location">
    <subcellularLocation>
        <location evidence="1">Cell membrane</location>
        <topology evidence="1">Multi-pass membrane protein</topology>
    </subcellularLocation>
</comment>
<keyword evidence="6 7" id="KW-0472">Membrane</keyword>
<dbReference type="OrthoDB" id="9814956at2"/>
<dbReference type="RefSeq" id="WP_090225218.1">
    <property type="nucleotide sequence ID" value="NZ_FNNU01000001.1"/>
</dbReference>
<dbReference type="Proteomes" id="UP000243778">
    <property type="component" value="Unassembled WGS sequence"/>
</dbReference>
<comment type="similarity">
    <text evidence="2">Belongs to the acyltransferase 3 family.</text>
</comment>
<feature type="transmembrane region" description="Helical" evidence="7">
    <location>
        <begin position="147"/>
        <end position="163"/>
    </location>
</feature>
<keyword evidence="5 7" id="KW-1133">Transmembrane helix</keyword>
<dbReference type="InterPro" id="IPR002656">
    <property type="entry name" value="Acyl_transf_3_dom"/>
</dbReference>
<organism evidence="9 10">
    <name type="scientific">Pseudomonas kuykendallii</name>
    <dbReference type="NCBI Taxonomy" id="1007099"/>
    <lineage>
        <taxon>Bacteria</taxon>
        <taxon>Pseudomonadati</taxon>
        <taxon>Pseudomonadota</taxon>
        <taxon>Gammaproteobacteria</taxon>
        <taxon>Pseudomonadales</taxon>
        <taxon>Pseudomonadaceae</taxon>
        <taxon>Pseudomonas</taxon>
    </lineage>
</organism>
<evidence type="ECO:0000256" key="1">
    <source>
        <dbReference type="ARBA" id="ARBA00004651"/>
    </source>
</evidence>
<feature type="transmembrane region" description="Helical" evidence="7">
    <location>
        <begin position="169"/>
        <end position="188"/>
    </location>
</feature>
<keyword evidence="10" id="KW-1185">Reference proteome</keyword>
<dbReference type="Pfam" id="PF01757">
    <property type="entry name" value="Acyl_transf_3"/>
    <property type="match status" value="1"/>
</dbReference>
<feature type="transmembrane region" description="Helical" evidence="7">
    <location>
        <begin position="85"/>
        <end position="105"/>
    </location>
</feature>
<evidence type="ECO:0000256" key="7">
    <source>
        <dbReference type="SAM" id="Phobius"/>
    </source>
</evidence>
<dbReference type="EMBL" id="FNNU01000001">
    <property type="protein sequence ID" value="SDW40640.1"/>
    <property type="molecule type" value="Genomic_DNA"/>
</dbReference>
<feature type="transmembrane region" description="Helical" evidence="7">
    <location>
        <begin position="294"/>
        <end position="314"/>
    </location>
</feature>
<evidence type="ECO:0000256" key="3">
    <source>
        <dbReference type="ARBA" id="ARBA00022475"/>
    </source>
</evidence>
<reference evidence="10" key="1">
    <citation type="submission" date="2016-10" db="EMBL/GenBank/DDBJ databases">
        <authorList>
            <person name="Varghese N."/>
            <person name="Submissions S."/>
        </authorList>
    </citation>
    <scope>NUCLEOTIDE SEQUENCE [LARGE SCALE GENOMIC DNA]</scope>
    <source>
        <strain evidence="10">NRRL B-59562</strain>
    </source>
</reference>
<gene>
    <name evidence="9" type="ORF">SAMN05216287_0919</name>
</gene>
<evidence type="ECO:0000256" key="6">
    <source>
        <dbReference type="ARBA" id="ARBA00023136"/>
    </source>
</evidence>
<feature type="transmembrane region" description="Helical" evidence="7">
    <location>
        <begin position="200"/>
        <end position="218"/>
    </location>
</feature>
<accession>A0A1H2T9X2</accession>
<feature type="transmembrane region" description="Helical" evidence="7">
    <location>
        <begin position="46"/>
        <end position="65"/>
    </location>
</feature>
<feature type="transmembrane region" description="Helical" evidence="7">
    <location>
        <begin position="258"/>
        <end position="282"/>
    </location>
</feature>
<keyword evidence="4 7" id="KW-0812">Transmembrane</keyword>
<evidence type="ECO:0000313" key="9">
    <source>
        <dbReference type="EMBL" id="SDW40640.1"/>
    </source>
</evidence>
<feature type="transmembrane region" description="Helical" evidence="7">
    <location>
        <begin position="230"/>
        <end position="251"/>
    </location>
</feature>
<proteinExistence type="inferred from homology"/>
<dbReference type="PANTHER" id="PTHR40074">
    <property type="entry name" value="O-ACETYLTRANSFERASE WECH"/>
    <property type="match status" value="1"/>
</dbReference>
<feature type="domain" description="Acyltransferase 3" evidence="8">
    <location>
        <begin position="5"/>
        <end position="311"/>
    </location>
</feature>
<evidence type="ECO:0000256" key="5">
    <source>
        <dbReference type="ARBA" id="ARBA00022989"/>
    </source>
</evidence>
<sequence>MNNRNLWVDYGKAIGIVLVVYGHVVRGLLAAGIIEDHIFLHKLVDSVIYSFHMPLFFFLSGLFFWHSMSNRGANGVFLSKIDTVFYPFVLWSILQGCIEALLSNYTNGDVSLAKVFSLLWAPRAQFWFLYALFLIFTLSVLLYRRSAMFLPLLVAGAVIYIFQNRGPNFFVFNFIAQNFVFFAFGVWFNSIRGHIESRAGLVAALSGVAFVVLEYVFHGVLGLRYEDRGALSLVVAMTAILFVVSACMVLARKPLGWVLTLGALSMPIYLMHILAGSGIRVILSKFFGIDSVAVHILAGCVIGLVLPVIAAKILEAMGIKWLYEAPAWMSLDKRRQRRLAVAPRSL</sequence>
<dbReference type="AlphaFoldDB" id="A0A1H2T9X2"/>
<protein>
    <submittedName>
        <fullName evidence="9">Fucose 4-O-acetylase</fullName>
    </submittedName>
</protein>
<feature type="transmembrane region" description="Helical" evidence="7">
    <location>
        <begin position="125"/>
        <end position="142"/>
    </location>
</feature>
<evidence type="ECO:0000313" key="10">
    <source>
        <dbReference type="Proteomes" id="UP000243778"/>
    </source>
</evidence>
<name>A0A1H2T9X2_9PSED</name>
<keyword evidence="3" id="KW-1003">Cell membrane</keyword>
<evidence type="ECO:0000256" key="4">
    <source>
        <dbReference type="ARBA" id="ARBA00022692"/>
    </source>
</evidence>
<dbReference type="STRING" id="1007099.SAMN05216287_0919"/>
<evidence type="ECO:0000256" key="2">
    <source>
        <dbReference type="ARBA" id="ARBA00007400"/>
    </source>
</evidence>
<evidence type="ECO:0000259" key="8">
    <source>
        <dbReference type="Pfam" id="PF01757"/>
    </source>
</evidence>
<dbReference type="GO" id="GO:0005886">
    <property type="term" value="C:plasma membrane"/>
    <property type="evidence" value="ECO:0007669"/>
    <property type="project" value="UniProtKB-SubCell"/>
</dbReference>
<dbReference type="GO" id="GO:0009246">
    <property type="term" value="P:enterobacterial common antigen biosynthetic process"/>
    <property type="evidence" value="ECO:0007669"/>
    <property type="project" value="TreeGrafter"/>
</dbReference>
<dbReference type="GO" id="GO:0016413">
    <property type="term" value="F:O-acetyltransferase activity"/>
    <property type="evidence" value="ECO:0007669"/>
    <property type="project" value="TreeGrafter"/>
</dbReference>